<dbReference type="SUPFAM" id="SSF56935">
    <property type="entry name" value="Porins"/>
    <property type="match status" value="1"/>
</dbReference>
<gene>
    <name evidence="3" type="ORF">GCM10011511_14490</name>
</gene>
<dbReference type="InterPro" id="IPR008969">
    <property type="entry name" value="CarboxyPept-like_regulatory"/>
</dbReference>
<dbReference type="SUPFAM" id="SSF49464">
    <property type="entry name" value="Carboxypeptidase regulatory domain-like"/>
    <property type="match status" value="1"/>
</dbReference>
<accession>A0A8J2UBG6</accession>
<keyword evidence="4" id="KW-1185">Reference proteome</keyword>
<dbReference type="InterPro" id="IPR023996">
    <property type="entry name" value="TonB-dep_OMP_SusC/RagA"/>
</dbReference>
<keyword evidence="1" id="KW-0998">Cell outer membrane</keyword>
<comment type="similarity">
    <text evidence="1">Belongs to the TonB-dependent receptor family.</text>
</comment>
<dbReference type="InterPro" id="IPR012910">
    <property type="entry name" value="Plug_dom"/>
</dbReference>
<dbReference type="PROSITE" id="PS52016">
    <property type="entry name" value="TONB_DEPENDENT_REC_3"/>
    <property type="match status" value="1"/>
</dbReference>
<dbReference type="Pfam" id="PF07715">
    <property type="entry name" value="Plug"/>
    <property type="match status" value="1"/>
</dbReference>
<dbReference type="Pfam" id="PF13715">
    <property type="entry name" value="CarbopepD_reg_2"/>
    <property type="match status" value="1"/>
</dbReference>
<dbReference type="InterPro" id="IPR037066">
    <property type="entry name" value="Plug_dom_sf"/>
</dbReference>
<dbReference type="EMBL" id="BMJC01000001">
    <property type="protein sequence ID" value="GGA92211.1"/>
    <property type="molecule type" value="Genomic_DNA"/>
</dbReference>
<dbReference type="NCBIfam" id="TIGR04056">
    <property type="entry name" value="OMP_RagA_SusC"/>
    <property type="match status" value="1"/>
</dbReference>
<sequence length="1046" mass="114325">MSFLLLFSITNVFAQKPVTGRILGKTDNQPVVGATVAVKGTRTAVQTDAEGQFSLNVPKDNSVLVISGIGFEKLELPVAGRSSLGDITLNTSTSALDEIVVTGYSAQKKKDITGSVAVVNVKDMKAIVTGSPEQMLQGQAAGVTIITSGAPGGPSNVFVRGVTSFGSTDPLYIIDGVPGGLHDLNANDIESLQVLKDAGAASIYGVRGSNGVIVITTKRGKAGRSTVSYDAYYGTQRPLGGNPFHLLNSQELANALWKADINSGTTPVSQQYGSGANPVLPDYITPGGAHEGDASVNPALYNVDYSKGPIYQITRANKQGTNWFQQLFRPADIQSHTLAMSGGSEKSTYYFSLGYFNQQGTLLETYLKRYDVKINTIFNVKKNIRVGENAYIFFKSNPQIGYFGENVINYDYREQPIIPVYDIKGNYAGSNGPELGNSPNPVAVQLRTANNRGYNWDIFGNVWGEVDFLKHFTIRTSFGGTIDNFYGYQYTYHTYENAENNGSNGFFEGGGYNSQWTWTNTLAYNNTWGMHSLKVLGGSEAINYYGRNVFGTRINYFTDDPSLQVLNAGSPTGQVNGSGARQATLSSYFGRVDYAYNDRYLLGATIRRDGASPFGPDKQYGVFPAFSAGWVISEENFMKDATFINYLKLRGSWGKMGSYANVPPSNSFTQYNSTPGNSNYDINGTSNSTAQGFYNSSIGSLVTGWEEDKLTNFGLDAVVLNKKLDLSIEYYQKKINGLLFQDQTSALVGGATVPNVNIGDVKNNGLDFSAVYHGTVNRDFKFNITGIVTSYKSEVVNIPGAGGYFESGNTRIGNFVRNAVGHPISAFYGYQVIGYFKDANDVAKSPTQADAAPGRFKYADLNHDGKITDSDRTFFGNPNPKFTYGLTLNATYKNFDATIVFYGSYGNDAINYTRYWTDFWASFQGNKSQNLLYNSWTPTNLSPKAPILENASTFSTNTVPNSFYKESASFFKCRSLIVGYTLPADLLRKVSVDRFRFYVQASNIFTITKYTGLDPEISGNTNAFGIDFGNYPNNQRQYLVGVSLTF</sequence>
<dbReference type="GO" id="GO:0009279">
    <property type="term" value="C:cell outer membrane"/>
    <property type="evidence" value="ECO:0007669"/>
    <property type="project" value="UniProtKB-SubCell"/>
</dbReference>
<evidence type="ECO:0000256" key="1">
    <source>
        <dbReference type="PROSITE-ProRule" id="PRU01360"/>
    </source>
</evidence>
<reference evidence="3" key="1">
    <citation type="journal article" date="2014" name="Int. J. Syst. Evol. Microbiol.">
        <title>Complete genome sequence of Corynebacterium casei LMG S-19264T (=DSM 44701T), isolated from a smear-ripened cheese.</title>
        <authorList>
            <consortium name="US DOE Joint Genome Institute (JGI-PGF)"/>
            <person name="Walter F."/>
            <person name="Albersmeier A."/>
            <person name="Kalinowski J."/>
            <person name="Ruckert C."/>
        </authorList>
    </citation>
    <scope>NUCLEOTIDE SEQUENCE</scope>
    <source>
        <strain evidence="3">CGMCC 1.15448</strain>
    </source>
</reference>
<keyword evidence="1" id="KW-1134">Transmembrane beta strand</keyword>
<keyword evidence="1" id="KW-0472">Membrane</keyword>
<keyword evidence="1" id="KW-0812">Transmembrane</keyword>
<dbReference type="InterPro" id="IPR039426">
    <property type="entry name" value="TonB-dep_rcpt-like"/>
</dbReference>
<dbReference type="NCBIfam" id="TIGR04057">
    <property type="entry name" value="SusC_RagA_signa"/>
    <property type="match status" value="1"/>
</dbReference>
<comment type="caution">
    <text evidence="3">The sequence shown here is derived from an EMBL/GenBank/DDBJ whole genome shotgun (WGS) entry which is preliminary data.</text>
</comment>
<dbReference type="Gene3D" id="2.170.130.10">
    <property type="entry name" value="TonB-dependent receptor, plug domain"/>
    <property type="match status" value="1"/>
</dbReference>
<keyword evidence="1" id="KW-0813">Transport</keyword>
<dbReference type="Gene3D" id="2.60.40.1120">
    <property type="entry name" value="Carboxypeptidase-like, regulatory domain"/>
    <property type="match status" value="1"/>
</dbReference>
<comment type="subcellular location">
    <subcellularLocation>
        <location evidence="1">Cell outer membrane</location>
        <topology evidence="1">Multi-pass membrane protein</topology>
    </subcellularLocation>
</comment>
<dbReference type="Proteomes" id="UP000607559">
    <property type="component" value="Unassembled WGS sequence"/>
</dbReference>
<organism evidence="3 4">
    <name type="scientific">Puia dinghuensis</name>
    <dbReference type="NCBI Taxonomy" id="1792502"/>
    <lineage>
        <taxon>Bacteria</taxon>
        <taxon>Pseudomonadati</taxon>
        <taxon>Bacteroidota</taxon>
        <taxon>Chitinophagia</taxon>
        <taxon>Chitinophagales</taxon>
        <taxon>Chitinophagaceae</taxon>
        <taxon>Puia</taxon>
    </lineage>
</organism>
<protein>
    <submittedName>
        <fullName evidence="3">SusC/RagA family TonB-linked outer membrane protein</fullName>
    </submittedName>
</protein>
<evidence type="ECO:0000313" key="4">
    <source>
        <dbReference type="Proteomes" id="UP000607559"/>
    </source>
</evidence>
<feature type="domain" description="TonB-dependent receptor plug" evidence="2">
    <location>
        <begin position="108"/>
        <end position="212"/>
    </location>
</feature>
<evidence type="ECO:0000313" key="3">
    <source>
        <dbReference type="EMBL" id="GGA92211.1"/>
    </source>
</evidence>
<evidence type="ECO:0000259" key="2">
    <source>
        <dbReference type="Pfam" id="PF07715"/>
    </source>
</evidence>
<name>A0A8J2UBG6_9BACT</name>
<dbReference type="AlphaFoldDB" id="A0A8J2UBG6"/>
<reference evidence="3" key="2">
    <citation type="submission" date="2020-09" db="EMBL/GenBank/DDBJ databases">
        <authorList>
            <person name="Sun Q."/>
            <person name="Zhou Y."/>
        </authorList>
    </citation>
    <scope>NUCLEOTIDE SEQUENCE</scope>
    <source>
        <strain evidence="3">CGMCC 1.15448</strain>
    </source>
</reference>
<proteinExistence type="inferred from homology"/>
<dbReference type="InterPro" id="IPR023997">
    <property type="entry name" value="TonB-dep_OMP_SusC/RagA_CS"/>
</dbReference>